<gene>
    <name evidence="1" type="ORF">DLM75_03505</name>
</gene>
<accession>A0A396Z9N5</accession>
<evidence type="ECO:0000313" key="1">
    <source>
        <dbReference type="EMBL" id="RHX92282.1"/>
    </source>
</evidence>
<reference evidence="2" key="1">
    <citation type="submission" date="2018-05" db="EMBL/GenBank/DDBJ databases">
        <title>Leptospira yasudae sp. nov. and Leptospira stimsonii sp. nov., two pathogenic species of the genus Leptospira isolated from environmental sources.</title>
        <authorList>
            <person name="Casanovas-Massana A."/>
            <person name="Hamond C."/>
            <person name="Santos L.A."/>
            <person name="Hacker K.P."/>
            <person name="Balassiano I."/>
            <person name="Medeiros M.A."/>
            <person name="Reis M.G."/>
            <person name="Ko A.I."/>
            <person name="Wunder E.A."/>
        </authorList>
    </citation>
    <scope>NUCLEOTIDE SEQUENCE [LARGE SCALE GENOMIC DNA]</scope>
    <source>
        <strain evidence="2">Yale</strain>
    </source>
</reference>
<dbReference type="EMBL" id="QHCT01000001">
    <property type="protein sequence ID" value="RHX92282.1"/>
    <property type="molecule type" value="Genomic_DNA"/>
</dbReference>
<comment type="caution">
    <text evidence="1">The sequence shown here is derived from an EMBL/GenBank/DDBJ whole genome shotgun (WGS) entry which is preliminary data.</text>
</comment>
<sequence length="82" mass="9582">MNKEEQKRNDSALQDFHFDPCRKTCKKIDLTPNRNSFQNKSYPFQIGKIEKAIQKKVLSAFPSIESVLLRVKFTSSSKRTEM</sequence>
<organism evidence="1 2">
    <name type="scientific">Leptospira stimsonii</name>
    <dbReference type="NCBI Taxonomy" id="2202203"/>
    <lineage>
        <taxon>Bacteria</taxon>
        <taxon>Pseudomonadati</taxon>
        <taxon>Spirochaetota</taxon>
        <taxon>Spirochaetia</taxon>
        <taxon>Leptospirales</taxon>
        <taxon>Leptospiraceae</taxon>
        <taxon>Leptospira</taxon>
    </lineage>
</organism>
<dbReference type="Proteomes" id="UP000265798">
    <property type="component" value="Unassembled WGS sequence"/>
</dbReference>
<name>A0A396Z9N5_9LEPT</name>
<evidence type="ECO:0000313" key="2">
    <source>
        <dbReference type="Proteomes" id="UP000265798"/>
    </source>
</evidence>
<protein>
    <submittedName>
        <fullName evidence="1">Uncharacterized protein</fullName>
    </submittedName>
</protein>
<proteinExistence type="predicted"/>
<dbReference type="AlphaFoldDB" id="A0A396Z9N5"/>